<dbReference type="GO" id="GO:0005634">
    <property type="term" value="C:nucleus"/>
    <property type="evidence" value="ECO:0007669"/>
    <property type="project" value="UniProtKB-SubCell"/>
</dbReference>
<evidence type="ECO:0000256" key="3">
    <source>
        <dbReference type="ARBA" id="ARBA00022448"/>
    </source>
</evidence>
<evidence type="ECO:0000256" key="10">
    <source>
        <dbReference type="RuleBase" id="RU365010"/>
    </source>
</evidence>
<evidence type="ECO:0000256" key="2">
    <source>
        <dbReference type="ARBA" id="ARBA00004245"/>
    </source>
</evidence>
<dbReference type="InterPro" id="IPR037177">
    <property type="entry name" value="DLC_sf"/>
</dbReference>
<evidence type="ECO:0000256" key="9">
    <source>
        <dbReference type="ARBA" id="ARBA00023242"/>
    </source>
</evidence>
<evidence type="ECO:0000256" key="4">
    <source>
        <dbReference type="ARBA" id="ARBA00022490"/>
    </source>
</evidence>
<dbReference type="InterPro" id="IPR001372">
    <property type="entry name" value="Dynein_light_chain_typ-1/2"/>
</dbReference>
<dbReference type="AlphaFoldDB" id="A0AAV0YV73"/>
<dbReference type="GO" id="GO:0007017">
    <property type="term" value="P:microtubule-based process"/>
    <property type="evidence" value="ECO:0007669"/>
    <property type="project" value="InterPro"/>
</dbReference>
<keyword evidence="6" id="KW-0509">mRNA transport</keyword>
<comment type="similarity">
    <text evidence="10">Belongs to the dynein light chain family.</text>
</comment>
<evidence type="ECO:0000313" key="12">
    <source>
        <dbReference type="EMBL" id="CAI8590126.1"/>
    </source>
</evidence>
<evidence type="ECO:0000256" key="1">
    <source>
        <dbReference type="ARBA" id="ARBA00004123"/>
    </source>
</evidence>
<keyword evidence="10" id="KW-0243">Dynein</keyword>
<dbReference type="PANTHER" id="PTHR11886">
    <property type="entry name" value="DYNEIN LIGHT CHAIN"/>
    <property type="match status" value="1"/>
</dbReference>
<dbReference type="GO" id="GO:0005874">
    <property type="term" value="C:microtubule"/>
    <property type="evidence" value="ECO:0007669"/>
    <property type="project" value="UniProtKB-KW"/>
</dbReference>
<dbReference type="Gene3D" id="3.30.740.10">
    <property type="entry name" value="Protein Inhibitor Of Neuronal Nitric Oxide Synthase"/>
    <property type="match status" value="1"/>
</dbReference>
<evidence type="ECO:0000256" key="11">
    <source>
        <dbReference type="SAM" id="MobiDB-lite"/>
    </source>
</evidence>
<dbReference type="GO" id="GO:0005868">
    <property type="term" value="C:cytoplasmic dynein complex"/>
    <property type="evidence" value="ECO:0007669"/>
    <property type="project" value="TreeGrafter"/>
</dbReference>
<feature type="compositionally biased region" description="Low complexity" evidence="11">
    <location>
        <begin position="32"/>
        <end position="42"/>
    </location>
</feature>
<keyword evidence="3" id="KW-0813">Transport</keyword>
<evidence type="ECO:0000256" key="8">
    <source>
        <dbReference type="ARBA" id="ARBA00023212"/>
    </source>
</evidence>
<dbReference type="EMBL" id="OX451736">
    <property type="protein sequence ID" value="CAI8590126.1"/>
    <property type="molecule type" value="Genomic_DNA"/>
</dbReference>
<dbReference type="FunFam" id="3.30.740.10:FF:000005">
    <property type="entry name" value="Dynein light chain"/>
    <property type="match status" value="1"/>
</dbReference>
<feature type="compositionally biased region" description="Basic residues" evidence="11">
    <location>
        <begin position="1"/>
        <end position="17"/>
    </location>
</feature>
<dbReference type="PANTHER" id="PTHR11886:SF35">
    <property type="entry name" value="DYNEIN LIGHT CHAIN"/>
    <property type="match status" value="1"/>
</dbReference>
<dbReference type="Pfam" id="PF01221">
    <property type="entry name" value="Dynein_light"/>
    <property type="match status" value="1"/>
</dbReference>
<dbReference type="GO" id="GO:0051028">
    <property type="term" value="P:mRNA transport"/>
    <property type="evidence" value="ECO:0007669"/>
    <property type="project" value="UniProtKB-KW"/>
</dbReference>
<dbReference type="Proteomes" id="UP001157006">
    <property type="component" value="Chromosome 1L"/>
</dbReference>
<keyword evidence="5 10" id="KW-0493">Microtubule</keyword>
<feature type="compositionally biased region" description="Pro residues" evidence="11">
    <location>
        <begin position="43"/>
        <end position="53"/>
    </location>
</feature>
<evidence type="ECO:0000256" key="7">
    <source>
        <dbReference type="ARBA" id="ARBA00022927"/>
    </source>
</evidence>
<evidence type="ECO:0000256" key="5">
    <source>
        <dbReference type="ARBA" id="ARBA00022701"/>
    </source>
</evidence>
<dbReference type="GO" id="GO:0015031">
    <property type="term" value="P:protein transport"/>
    <property type="evidence" value="ECO:0007669"/>
    <property type="project" value="UniProtKB-KW"/>
</dbReference>
<keyword evidence="13" id="KW-1185">Reference proteome</keyword>
<dbReference type="SUPFAM" id="SSF54648">
    <property type="entry name" value="DLC"/>
    <property type="match status" value="1"/>
</dbReference>
<keyword evidence="9" id="KW-0539">Nucleus</keyword>
<name>A0AAV0YV73_VICFA</name>
<reference evidence="12 13" key="1">
    <citation type="submission" date="2023-01" db="EMBL/GenBank/DDBJ databases">
        <authorList>
            <person name="Kreplak J."/>
        </authorList>
    </citation>
    <scope>NUCLEOTIDE SEQUENCE [LARGE SCALE GENOMIC DNA]</scope>
</reference>
<keyword evidence="7" id="KW-0653">Protein transport</keyword>
<organism evidence="12 13">
    <name type="scientific">Vicia faba</name>
    <name type="common">Broad bean</name>
    <name type="synonym">Faba vulgaris</name>
    <dbReference type="NCBI Taxonomy" id="3906"/>
    <lineage>
        <taxon>Eukaryota</taxon>
        <taxon>Viridiplantae</taxon>
        <taxon>Streptophyta</taxon>
        <taxon>Embryophyta</taxon>
        <taxon>Tracheophyta</taxon>
        <taxon>Spermatophyta</taxon>
        <taxon>Magnoliopsida</taxon>
        <taxon>eudicotyledons</taxon>
        <taxon>Gunneridae</taxon>
        <taxon>Pentapetalae</taxon>
        <taxon>rosids</taxon>
        <taxon>fabids</taxon>
        <taxon>Fabales</taxon>
        <taxon>Fabaceae</taxon>
        <taxon>Papilionoideae</taxon>
        <taxon>50 kb inversion clade</taxon>
        <taxon>NPAAA clade</taxon>
        <taxon>Hologalegina</taxon>
        <taxon>IRL clade</taxon>
        <taxon>Fabeae</taxon>
        <taxon>Vicia</taxon>
    </lineage>
</organism>
<dbReference type="SMART" id="SM01375">
    <property type="entry name" value="Dynein_light"/>
    <property type="match status" value="1"/>
</dbReference>
<comment type="subcellular location">
    <subcellularLocation>
        <location evidence="2 10">Cytoplasm</location>
        <location evidence="2 10">Cytoskeleton</location>
    </subcellularLocation>
    <subcellularLocation>
        <location evidence="1">Nucleus</location>
    </subcellularLocation>
</comment>
<proteinExistence type="inferred from homology"/>
<protein>
    <recommendedName>
        <fullName evidence="10">Dynein light chain</fullName>
    </recommendedName>
</protein>
<accession>A0AAV0YV73</accession>
<sequence>MANKKKNKKNKKNKKKNPISNTPPSPQSTVKPTSDSQQSTVSPPSPLSPRPPLPPVFFRNTVLIKSNNMSYKMKYEAFDIVDNAFKKHLLKDKEAAEEIKKEFDKRHGPHWHCIIGASYGLYINYRPKCHIFFYMSLRSILLFKYG</sequence>
<dbReference type="GO" id="GO:0045505">
    <property type="term" value="F:dynein intermediate chain binding"/>
    <property type="evidence" value="ECO:0007669"/>
    <property type="project" value="TreeGrafter"/>
</dbReference>
<gene>
    <name evidence="12" type="ORF">VFH_I426640</name>
</gene>
<evidence type="ECO:0000256" key="6">
    <source>
        <dbReference type="ARBA" id="ARBA00022816"/>
    </source>
</evidence>
<keyword evidence="4 10" id="KW-0963">Cytoplasm</keyword>
<feature type="region of interest" description="Disordered" evidence="11">
    <location>
        <begin position="1"/>
        <end position="53"/>
    </location>
</feature>
<keyword evidence="8 10" id="KW-0206">Cytoskeleton</keyword>
<keyword evidence="10" id="KW-0505">Motor protein</keyword>
<evidence type="ECO:0000313" key="13">
    <source>
        <dbReference type="Proteomes" id="UP001157006"/>
    </source>
</evidence>